<feature type="domain" description="P5B-type ATPase N-terminal" evidence="14">
    <location>
        <begin position="94"/>
        <end position="183"/>
    </location>
</feature>
<dbReference type="SUPFAM" id="SSF81660">
    <property type="entry name" value="Metal cation-transporting ATPase, ATP-binding domain N"/>
    <property type="match status" value="1"/>
</dbReference>
<sequence>MIENDPHSNIITKKISPILLSNQEQLKSIEPFTLSPIPLNNNNNNNSSDEEDDEKSVIVNSVTQVQLPPHIKSISGQQQQQQDDDTDEVLAISSIQGYTQSVYKEILYWISVILTCGIALLVYYWFQIFYINCRYKKCELSRAKYLLIESKDQRFEICPVQTSTDNISTNSSSYVLYRFSKFFYNPDTNNFEKSSIQNSHKKSDLITLVKQGLGNEEVSDLKNLFNENVIKIPLKSIPRLFLEEILHPFFIFQIYSVCLWFSEEYYYYAIAIFIIASVSAILNLREIRQNLLSLERIAYFSCPVEVLRNGQFETVFSIDLVPGDIIKLKQSFTLPCDLTLLTGSVILNEAMLTGESIPVTKYSILPPDLSTSVPEETYNFKAEKRSLLFGGTVIVKLLSHGSDTEVLGMVRETGFQTTKGKLILSIMYPKKSHFKFLSEAMKFIGVLCSIAMIGFAISVWRLYSLGEEGKTIALRALDLITIVIPPALPMAMSVGTGFALGRLKKQQVFCISPNRLNMGGKIQVFCFDKTGTLTEEGLDLFGLLLSNGGSVGNCQFQSMHKSEDITNEQCLNSNPLMKLVMSSCHSLSNIDEKVSGDPLEVKIFQVTNSIIRDESISENHIEMENRKKIYFLERFDFQSKLQRMSVVIKTEDDSHYSLVKGSPEIIKQLCLNETIPLDYDQKLSEFTEKGYRVLSCAYRSVTPLELSQYANRDQLRLQTELNLHFLGFIIMENKMKPESPGIIATLQKANIKTVMVTGDNPLTALSVAHQSGIIKKEQSILFMGVVEQDYINWELVSKDKGDYHRLDPSTLLLDSEEFSDYNLIVTGPVFKKLYHNYLQTGSQKFNNMLKRGVVYARMTPDEKQTLVEELERIGLYVGMCGDGANDCGALKAAHVGISLSETEASIAAPFTSTITNISCCPTLIKEGRASLAVSFKLFQFMGMYSLIQFTSVIFLYFIGSVLGNWMYLYQDLWIIFPLVIFMGMTRPSTKLSIKRPSGRLISGAIVGSLIVHILVCISFQMAVFFLIRSRPWYNDTQIDDENIFTYVTTSLFIFGSFQYLIMAFTFSHGKPFLKPLYTNRFLFGTYLIALFTTLLLLFLPTQKVWTFAQLVILPVSFRLIMFAMVIANLLANILVEFLFYYYKTISKKKKVQNPTLIFSKDIPRDNRITEHTVLLPIS</sequence>
<feature type="transmembrane region" description="Helical" evidence="12">
    <location>
        <begin position="1005"/>
        <end position="1027"/>
    </location>
</feature>
<dbReference type="PROSITE" id="PS00154">
    <property type="entry name" value="ATPASE_E1_E2"/>
    <property type="match status" value="1"/>
</dbReference>
<keyword evidence="7 12" id="KW-0067">ATP-binding</keyword>
<dbReference type="PANTHER" id="PTHR45630">
    <property type="entry name" value="CATION-TRANSPORTING ATPASE-RELATED"/>
    <property type="match status" value="1"/>
</dbReference>
<dbReference type="InterPro" id="IPR006544">
    <property type="entry name" value="P-type_TPase_V"/>
</dbReference>
<feature type="transmembrane region" description="Helical" evidence="12">
    <location>
        <begin position="937"/>
        <end position="959"/>
    </location>
</feature>
<keyword evidence="3" id="KW-0597">Phosphoprotein</keyword>
<feature type="transmembrane region" description="Helical" evidence="12">
    <location>
        <begin position="965"/>
        <end position="984"/>
    </location>
</feature>
<dbReference type="EC" id="7.2.2.-" evidence="12"/>
<dbReference type="PANTHER" id="PTHR45630:SF14">
    <property type="entry name" value="CATION-TRANSPORTING ATPASE"/>
    <property type="match status" value="1"/>
</dbReference>
<dbReference type="Proteomes" id="UP000076078">
    <property type="component" value="Unassembled WGS sequence"/>
</dbReference>
<dbReference type="InterPro" id="IPR047819">
    <property type="entry name" value="P5A-ATPase_N"/>
</dbReference>
<comment type="subcellular location">
    <subcellularLocation>
        <location evidence="1 12">Membrane</location>
        <topology evidence="1 12">Multi-pass membrane protein</topology>
    </subcellularLocation>
</comment>
<comment type="similarity">
    <text evidence="2 12">Belongs to the cation transport ATPase (P-type) (TC 3.A.3) family. Type V subfamily.</text>
</comment>
<dbReference type="Pfam" id="PF13246">
    <property type="entry name" value="Cation_ATPase"/>
    <property type="match status" value="1"/>
</dbReference>
<dbReference type="PRINTS" id="PR00119">
    <property type="entry name" value="CATATPASE"/>
</dbReference>
<evidence type="ECO:0000259" key="13">
    <source>
        <dbReference type="Pfam" id="PF00122"/>
    </source>
</evidence>
<dbReference type="Pfam" id="PF12409">
    <property type="entry name" value="P5-ATPase"/>
    <property type="match status" value="1"/>
</dbReference>
<comment type="catalytic activity">
    <reaction evidence="12">
        <text>ATP + H2O = ADP + phosphate + H(+)</text>
        <dbReference type="Rhea" id="RHEA:13065"/>
        <dbReference type="ChEBI" id="CHEBI:15377"/>
        <dbReference type="ChEBI" id="CHEBI:15378"/>
        <dbReference type="ChEBI" id="CHEBI:30616"/>
        <dbReference type="ChEBI" id="CHEBI:43474"/>
        <dbReference type="ChEBI" id="CHEBI:456216"/>
    </reaction>
</comment>
<gene>
    <name evidence="15" type="ORF">DLAC_02183</name>
</gene>
<proteinExistence type="inferred from homology"/>
<dbReference type="InterPro" id="IPR036412">
    <property type="entry name" value="HAD-like_sf"/>
</dbReference>
<dbReference type="Gene3D" id="3.40.50.1000">
    <property type="entry name" value="HAD superfamily/HAD-like"/>
    <property type="match status" value="1"/>
</dbReference>
<dbReference type="STRING" id="361077.A0A152A4B8"/>
<keyword evidence="5 12" id="KW-0479">Metal-binding</keyword>
<protein>
    <recommendedName>
        <fullName evidence="12">Cation-transporting ATPase</fullName>
        <ecNumber evidence="12">7.2.2.-</ecNumber>
    </recommendedName>
</protein>
<evidence type="ECO:0000256" key="5">
    <source>
        <dbReference type="ARBA" id="ARBA00022723"/>
    </source>
</evidence>
<dbReference type="OrthoDB" id="48943at2759"/>
<dbReference type="InterPro" id="IPR044492">
    <property type="entry name" value="P_typ_ATPase_HD_dom"/>
</dbReference>
<dbReference type="AlphaFoldDB" id="A0A152A4B8"/>
<name>A0A152A4B8_TIELA</name>
<dbReference type="EMBL" id="LODT01000011">
    <property type="protein sequence ID" value="KYR01086.1"/>
    <property type="molecule type" value="Genomic_DNA"/>
</dbReference>
<accession>A0A152A4B8</accession>
<dbReference type="GO" id="GO:0016887">
    <property type="term" value="F:ATP hydrolysis activity"/>
    <property type="evidence" value="ECO:0007669"/>
    <property type="project" value="InterPro"/>
</dbReference>
<evidence type="ECO:0000256" key="10">
    <source>
        <dbReference type="ARBA" id="ARBA00022989"/>
    </source>
</evidence>
<dbReference type="InterPro" id="IPR001757">
    <property type="entry name" value="P_typ_ATPase"/>
</dbReference>
<dbReference type="FunCoup" id="A0A152A4B8">
    <property type="interactions" value="104"/>
</dbReference>
<dbReference type="InterPro" id="IPR023299">
    <property type="entry name" value="ATPase_P-typ_cyto_dom_N"/>
</dbReference>
<feature type="domain" description="P-type ATPase A" evidence="13">
    <location>
        <begin position="304"/>
        <end position="424"/>
    </location>
</feature>
<keyword evidence="4 12" id="KW-0812">Transmembrane</keyword>
<feature type="transmembrane region" description="Helical" evidence="12">
    <location>
        <begin position="480"/>
        <end position="500"/>
    </location>
</feature>
<dbReference type="SUPFAM" id="SSF81653">
    <property type="entry name" value="Calcium ATPase, transduction domain A"/>
    <property type="match status" value="1"/>
</dbReference>
<dbReference type="NCBIfam" id="TIGR01494">
    <property type="entry name" value="ATPase_P-type"/>
    <property type="match status" value="1"/>
</dbReference>
<evidence type="ECO:0000256" key="11">
    <source>
        <dbReference type="ARBA" id="ARBA00023136"/>
    </source>
</evidence>
<dbReference type="GO" id="GO:0005524">
    <property type="term" value="F:ATP binding"/>
    <property type="evidence" value="ECO:0007669"/>
    <property type="project" value="UniProtKB-UniRule"/>
</dbReference>
<evidence type="ECO:0000256" key="2">
    <source>
        <dbReference type="ARBA" id="ARBA00006000"/>
    </source>
</evidence>
<dbReference type="SFLD" id="SFLDG00002">
    <property type="entry name" value="C1.7:_P-type_atpase_like"/>
    <property type="match status" value="1"/>
</dbReference>
<feature type="transmembrane region" description="Helical" evidence="12">
    <location>
        <begin position="1119"/>
        <end position="1142"/>
    </location>
</feature>
<comment type="caution">
    <text evidence="15">The sequence shown here is derived from an EMBL/GenBank/DDBJ whole genome shotgun (WGS) entry which is preliminary data.</text>
</comment>
<evidence type="ECO:0000256" key="6">
    <source>
        <dbReference type="ARBA" id="ARBA00022741"/>
    </source>
</evidence>
<evidence type="ECO:0000256" key="9">
    <source>
        <dbReference type="ARBA" id="ARBA00022967"/>
    </source>
</evidence>
<dbReference type="GO" id="GO:0019829">
    <property type="term" value="F:ATPase-coupled monoatomic cation transmembrane transporter activity"/>
    <property type="evidence" value="ECO:0007669"/>
    <property type="project" value="UniProtKB-UniRule"/>
</dbReference>
<feature type="transmembrane region" description="Helical" evidence="12">
    <location>
        <begin position="440"/>
        <end position="460"/>
    </location>
</feature>
<feature type="transmembrane region" description="Helical" evidence="12">
    <location>
        <begin position="1043"/>
        <end position="1061"/>
    </location>
</feature>
<dbReference type="InterPro" id="IPR018303">
    <property type="entry name" value="ATPase_P-typ_P_site"/>
</dbReference>
<evidence type="ECO:0000256" key="1">
    <source>
        <dbReference type="ARBA" id="ARBA00004141"/>
    </source>
</evidence>
<evidence type="ECO:0000313" key="16">
    <source>
        <dbReference type="Proteomes" id="UP000076078"/>
    </source>
</evidence>
<dbReference type="FunFam" id="1.20.1110.10:FF:000023">
    <property type="entry name" value="Cation-transporting ATPase"/>
    <property type="match status" value="1"/>
</dbReference>
<keyword evidence="9 12" id="KW-1278">Translocase</keyword>
<dbReference type="FunFam" id="3.40.50.1000:FF:000068">
    <property type="entry name" value="Cation-transporting ATPase"/>
    <property type="match status" value="1"/>
</dbReference>
<evidence type="ECO:0000256" key="8">
    <source>
        <dbReference type="ARBA" id="ARBA00022842"/>
    </source>
</evidence>
<keyword evidence="10 12" id="KW-1133">Transmembrane helix</keyword>
<dbReference type="InterPro" id="IPR008250">
    <property type="entry name" value="ATPase_P-typ_transduc_dom_A_sf"/>
</dbReference>
<dbReference type="SFLD" id="SFLDS00003">
    <property type="entry name" value="Haloacid_Dehalogenase"/>
    <property type="match status" value="1"/>
</dbReference>
<dbReference type="GO" id="GO:0140358">
    <property type="term" value="F:P-type transmembrane transporter activity"/>
    <property type="evidence" value="ECO:0007669"/>
    <property type="project" value="InterPro"/>
</dbReference>
<dbReference type="GO" id="GO:0016020">
    <property type="term" value="C:membrane"/>
    <property type="evidence" value="ECO:0007669"/>
    <property type="project" value="UniProtKB-SubCell"/>
</dbReference>
<dbReference type="OMA" id="FSCFQYM"/>
<dbReference type="SUPFAM" id="SSF56784">
    <property type="entry name" value="HAD-like"/>
    <property type="match status" value="1"/>
</dbReference>
<dbReference type="Pfam" id="PF00122">
    <property type="entry name" value="E1-E2_ATPase"/>
    <property type="match status" value="1"/>
</dbReference>
<evidence type="ECO:0000313" key="15">
    <source>
        <dbReference type="EMBL" id="KYR01086.1"/>
    </source>
</evidence>
<evidence type="ECO:0000256" key="12">
    <source>
        <dbReference type="RuleBase" id="RU362082"/>
    </source>
</evidence>
<evidence type="ECO:0000256" key="3">
    <source>
        <dbReference type="ARBA" id="ARBA00022553"/>
    </source>
</evidence>
<dbReference type="Gene3D" id="3.40.1110.10">
    <property type="entry name" value="Calcium-transporting ATPase, cytoplasmic domain N"/>
    <property type="match status" value="1"/>
</dbReference>
<dbReference type="GO" id="GO:0046872">
    <property type="term" value="F:metal ion binding"/>
    <property type="evidence" value="ECO:0007669"/>
    <property type="project" value="UniProtKB-UniRule"/>
</dbReference>
<keyword evidence="6 12" id="KW-0547">Nucleotide-binding</keyword>
<dbReference type="InParanoid" id="A0A152A4B8"/>
<evidence type="ECO:0000259" key="14">
    <source>
        <dbReference type="Pfam" id="PF12409"/>
    </source>
</evidence>
<dbReference type="Gene3D" id="2.70.150.10">
    <property type="entry name" value="Calcium-transporting ATPase, cytoplasmic transduction domain A"/>
    <property type="match status" value="1"/>
</dbReference>
<dbReference type="SFLD" id="SFLDF00027">
    <property type="entry name" value="p-type_atpase"/>
    <property type="match status" value="1"/>
</dbReference>
<dbReference type="InterPro" id="IPR023214">
    <property type="entry name" value="HAD_sf"/>
</dbReference>
<reference evidence="15 16" key="1">
    <citation type="submission" date="2015-12" db="EMBL/GenBank/DDBJ databases">
        <title>Dictyostelia acquired genes for synthesis and detection of signals that induce cell-type specialization by lateral gene transfer from prokaryotes.</title>
        <authorList>
            <person name="Gloeckner G."/>
            <person name="Schaap P."/>
        </authorList>
    </citation>
    <scope>NUCLEOTIDE SEQUENCE [LARGE SCALE GENOMIC DNA]</scope>
    <source>
        <strain evidence="15 16">TK</strain>
    </source>
</reference>
<evidence type="ECO:0000256" key="4">
    <source>
        <dbReference type="ARBA" id="ARBA00022692"/>
    </source>
</evidence>
<evidence type="ECO:0000256" key="7">
    <source>
        <dbReference type="ARBA" id="ARBA00022840"/>
    </source>
</evidence>
<dbReference type="NCBIfam" id="TIGR01657">
    <property type="entry name" value="P-ATPase-V"/>
    <property type="match status" value="1"/>
</dbReference>
<organism evidence="15 16">
    <name type="scientific">Tieghemostelium lacteum</name>
    <name type="common">Slime mold</name>
    <name type="synonym">Dictyostelium lacteum</name>
    <dbReference type="NCBI Taxonomy" id="361077"/>
    <lineage>
        <taxon>Eukaryota</taxon>
        <taxon>Amoebozoa</taxon>
        <taxon>Evosea</taxon>
        <taxon>Eumycetozoa</taxon>
        <taxon>Dictyostelia</taxon>
        <taxon>Dictyosteliales</taxon>
        <taxon>Raperosteliaceae</taxon>
        <taxon>Tieghemostelium</taxon>
    </lineage>
</organism>
<keyword evidence="11 12" id="KW-0472">Membrane</keyword>
<feature type="transmembrane region" description="Helical" evidence="12">
    <location>
        <begin position="106"/>
        <end position="126"/>
    </location>
</feature>
<feature type="transmembrane region" description="Helical" evidence="12">
    <location>
        <begin position="1081"/>
        <end position="1099"/>
    </location>
</feature>
<dbReference type="InterPro" id="IPR023298">
    <property type="entry name" value="ATPase_P-typ_TM_dom_sf"/>
</dbReference>
<keyword evidence="16" id="KW-1185">Reference proteome</keyword>
<keyword evidence="8 12" id="KW-0460">Magnesium</keyword>
<dbReference type="InterPro" id="IPR059000">
    <property type="entry name" value="ATPase_P-type_domA"/>
</dbReference>
<dbReference type="SUPFAM" id="SSF81665">
    <property type="entry name" value="Calcium ATPase, transmembrane domain M"/>
    <property type="match status" value="1"/>
</dbReference>
<feature type="transmembrane region" description="Helical" evidence="12">
    <location>
        <begin position="265"/>
        <end position="284"/>
    </location>
</feature>